<sequence length="793" mass="87827">IGRHQRPEPSGGAESSTSQDPLVSQSGIQHTGESGFKHWDNNTSDSTSNIYDLPSSDEDEHRLLRRKRRRYGTKYEGINTQPATTEHAQPAAHSSEVFSERCSPAKSRLVNIPQPSKTERLQPKQLPETKRISSRSKASQAQTSRPASGRARHERVDNKRHTKSVDTGRPPSQNQRPTTPENRSPKDAVLINSTPGRRRLIDSLGTQSLPSDRSPTTSHTPAENPLSSPELPHTPPRPLQSVQAEDQREETGLGVNITVSPHLQGSKVTYAQQRSFLDDMPLETSLSLSNIELGIEQPTQKTEGLRSPREPPHARLIAVEDLGHDDGTVRSIHELRQAGGNARFRATIESIFEDIEDTKTSISGRCSSFVQLCSKLMEPKLARQFVECNFDRRLLDCLSRDFDMTSAALALCVFSVSSAVRPMPYIVAKSALPKLLEISGPMLDTCETVDSVAQDPGNRVSKAVQVSVKDMLSQISPVLFLDTPITDVSPRLVALKCLKMTLSKIQESGEPHETIPTFILRKVVDLLLAETSPPASRNLHFSPSSAQTLTLGLSILELHTTSRALQKEDPDFLGSLSGLQRLLQVQDSKLDSIIEDIQTLYIRVVLNVTNSNPLLCDVFATRVMITELTKVAITNFKDLTKESPPEETSALDRVILSLGALINLTEQSETSRVVFLKHTHASQTLLGQLLRLFLAHVYSTSEAHSVPELNHNVAVGYLAVLLLSLCLNAEARAEIKKQLQSRGLETVMSTVEEFQQYYRKIEQESRPSSAQEETSAFHIRLQDLMSQIQQIEA</sequence>
<feature type="compositionally biased region" description="Polar residues" evidence="2">
    <location>
        <begin position="41"/>
        <end position="50"/>
    </location>
</feature>
<gene>
    <name evidence="4" type="ORF">N7468_004929</name>
</gene>
<feature type="compositionally biased region" description="Polar residues" evidence="2">
    <location>
        <begin position="170"/>
        <end position="182"/>
    </location>
</feature>
<dbReference type="RefSeq" id="XP_058329966.1">
    <property type="nucleotide sequence ID" value="XM_058474226.1"/>
</dbReference>
<accession>A0A9W9P0X5</accession>
<evidence type="ECO:0000313" key="4">
    <source>
        <dbReference type="EMBL" id="KAJ5231973.1"/>
    </source>
</evidence>
<dbReference type="Proteomes" id="UP001150941">
    <property type="component" value="Unassembled WGS sequence"/>
</dbReference>
<dbReference type="OrthoDB" id="5976022at2759"/>
<proteinExistence type="inferred from homology"/>
<evidence type="ECO:0000259" key="3">
    <source>
        <dbReference type="Pfam" id="PF07814"/>
    </source>
</evidence>
<feature type="non-terminal residue" evidence="4">
    <location>
        <position position="1"/>
    </location>
</feature>
<dbReference type="PANTHER" id="PTHR22100:SF13">
    <property type="entry name" value="WINGS APART-LIKE PROTEIN HOMOLOG"/>
    <property type="match status" value="1"/>
</dbReference>
<dbReference type="InterPro" id="IPR039874">
    <property type="entry name" value="WAPL"/>
</dbReference>
<organism evidence="4 5">
    <name type="scientific">Penicillium chermesinum</name>
    <dbReference type="NCBI Taxonomy" id="63820"/>
    <lineage>
        <taxon>Eukaryota</taxon>
        <taxon>Fungi</taxon>
        <taxon>Dikarya</taxon>
        <taxon>Ascomycota</taxon>
        <taxon>Pezizomycotina</taxon>
        <taxon>Eurotiomycetes</taxon>
        <taxon>Eurotiomycetidae</taxon>
        <taxon>Eurotiales</taxon>
        <taxon>Aspergillaceae</taxon>
        <taxon>Penicillium</taxon>
    </lineage>
</organism>
<feature type="compositionally biased region" description="Polar residues" evidence="2">
    <location>
        <begin position="78"/>
        <end position="87"/>
    </location>
</feature>
<dbReference type="GeneID" id="83201529"/>
<protein>
    <recommendedName>
        <fullName evidence="3">Wings apart-like protein C-terminal domain-containing protein</fullName>
    </recommendedName>
</protein>
<evidence type="ECO:0000256" key="2">
    <source>
        <dbReference type="SAM" id="MobiDB-lite"/>
    </source>
</evidence>
<comment type="similarity">
    <text evidence="1">Belongs to the WAPL family.</text>
</comment>
<feature type="compositionally biased region" description="Polar residues" evidence="2">
    <location>
        <begin position="13"/>
        <end position="32"/>
    </location>
</feature>
<dbReference type="PANTHER" id="PTHR22100">
    <property type="entry name" value="WINGS APART-LIKE PROTEIN HOMOLOG"/>
    <property type="match status" value="1"/>
</dbReference>
<feature type="compositionally biased region" description="Basic and acidic residues" evidence="2">
    <location>
        <begin position="154"/>
        <end position="166"/>
    </location>
</feature>
<dbReference type="InterPro" id="IPR011989">
    <property type="entry name" value="ARM-like"/>
</dbReference>
<feature type="compositionally biased region" description="Basic residues" evidence="2">
    <location>
        <begin position="63"/>
        <end position="72"/>
    </location>
</feature>
<feature type="compositionally biased region" description="Basic and acidic residues" evidence="2">
    <location>
        <begin position="117"/>
        <end position="131"/>
    </location>
</feature>
<reference evidence="4" key="2">
    <citation type="journal article" date="2023" name="IMA Fungus">
        <title>Comparative genomic study of the Penicillium genus elucidates a diverse pangenome and 15 lateral gene transfer events.</title>
        <authorList>
            <person name="Petersen C."/>
            <person name="Sorensen T."/>
            <person name="Nielsen M.R."/>
            <person name="Sondergaard T.E."/>
            <person name="Sorensen J.L."/>
            <person name="Fitzpatrick D.A."/>
            <person name="Frisvad J.C."/>
            <person name="Nielsen K.L."/>
        </authorList>
    </citation>
    <scope>NUCLEOTIDE SEQUENCE</scope>
    <source>
        <strain evidence="4">IBT 19713</strain>
    </source>
</reference>
<comment type="caution">
    <text evidence="4">The sequence shown here is derived from an EMBL/GenBank/DDBJ whole genome shotgun (WGS) entry which is preliminary data.</text>
</comment>
<dbReference type="Gene3D" id="1.25.10.10">
    <property type="entry name" value="Leucine-rich Repeat Variant"/>
    <property type="match status" value="1"/>
</dbReference>
<evidence type="ECO:0000256" key="1">
    <source>
        <dbReference type="ARBA" id="ARBA00006854"/>
    </source>
</evidence>
<dbReference type="AlphaFoldDB" id="A0A9W9P0X5"/>
<feature type="domain" description="Wings apart-like protein C-terminal" evidence="3">
    <location>
        <begin position="329"/>
        <end position="670"/>
    </location>
</feature>
<feature type="compositionally biased region" description="Polar residues" evidence="2">
    <location>
        <begin position="135"/>
        <end position="146"/>
    </location>
</feature>
<dbReference type="Pfam" id="PF07814">
    <property type="entry name" value="WAPL"/>
    <property type="match status" value="1"/>
</dbReference>
<feature type="compositionally biased region" description="Polar residues" evidence="2">
    <location>
        <begin position="204"/>
        <end position="227"/>
    </location>
</feature>
<dbReference type="InterPro" id="IPR022771">
    <property type="entry name" value="WAPL_C"/>
</dbReference>
<reference evidence="4" key="1">
    <citation type="submission" date="2022-11" db="EMBL/GenBank/DDBJ databases">
        <authorList>
            <person name="Petersen C."/>
        </authorList>
    </citation>
    <scope>NUCLEOTIDE SEQUENCE</scope>
    <source>
        <strain evidence="4">IBT 19713</strain>
    </source>
</reference>
<name>A0A9W9P0X5_9EURO</name>
<feature type="region of interest" description="Disordered" evidence="2">
    <location>
        <begin position="1"/>
        <end position="249"/>
    </location>
</feature>
<keyword evidence="5" id="KW-1185">Reference proteome</keyword>
<dbReference type="EMBL" id="JAPQKS010000004">
    <property type="protein sequence ID" value="KAJ5231973.1"/>
    <property type="molecule type" value="Genomic_DNA"/>
</dbReference>
<evidence type="ECO:0000313" key="5">
    <source>
        <dbReference type="Proteomes" id="UP001150941"/>
    </source>
</evidence>